<reference evidence="3 4" key="1">
    <citation type="submission" date="2016-09" db="EMBL/GenBank/DDBJ databases">
        <title>Extensive genetic diversity and differential bi-allelic expression allows diatom success in the polar Southern Ocean.</title>
        <authorList>
            <consortium name="DOE Joint Genome Institute"/>
            <person name="Mock T."/>
            <person name="Otillar R.P."/>
            <person name="Strauss J."/>
            <person name="Dupont C."/>
            <person name="Frickenhaus S."/>
            <person name="Maumus F."/>
            <person name="Mcmullan M."/>
            <person name="Sanges R."/>
            <person name="Schmutz J."/>
            <person name="Toseland A."/>
            <person name="Valas R."/>
            <person name="Veluchamy A."/>
            <person name="Ward B.J."/>
            <person name="Allen A."/>
            <person name="Barry K."/>
            <person name="Falciatore A."/>
            <person name="Ferrante M."/>
            <person name="Fortunato A.E."/>
            <person name="Gloeckner G."/>
            <person name="Gruber A."/>
            <person name="Hipkin R."/>
            <person name="Janech M."/>
            <person name="Kroth P."/>
            <person name="Leese F."/>
            <person name="Lindquist E."/>
            <person name="Lyon B.R."/>
            <person name="Martin J."/>
            <person name="Mayer C."/>
            <person name="Parker M."/>
            <person name="Quesneville H."/>
            <person name="Raymond J."/>
            <person name="Uhlig C."/>
            <person name="Valentin K.U."/>
            <person name="Worden A.Z."/>
            <person name="Armbrust E.V."/>
            <person name="Bowler C."/>
            <person name="Green B."/>
            <person name="Moulton V."/>
            <person name="Van Oosterhout C."/>
            <person name="Grigoriev I."/>
        </authorList>
    </citation>
    <scope>NUCLEOTIDE SEQUENCE [LARGE SCALE GENOMIC DNA]</scope>
    <source>
        <strain evidence="3 4">CCMP1102</strain>
    </source>
</reference>
<dbReference type="AlphaFoldDB" id="A0A1E7FB18"/>
<dbReference type="PANTHER" id="PTHR22946:SF0">
    <property type="entry name" value="DIENELACTONE HYDROLASE DOMAIN-CONTAINING PROTEIN"/>
    <property type="match status" value="1"/>
</dbReference>
<evidence type="ECO:0000313" key="4">
    <source>
        <dbReference type="Proteomes" id="UP000095751"/>
    </source>
</evidence>
<dbReference type="KEGG" id="fcy:FRACYDRAFT_275652"/>
<evidence type="ECO:0000313" key="3">
    <source>
        <dbReference type="EMBL" id="OEU15382.1"/>
    </source>
</evidence>
<dbReference type="InterPro" id="IPR029058">
    <property type="entry name" value="AB_hydrolase_fold"/>
</dbReference>
<dbReference type="EMBL" id="KV784359">
    <property type="protein sequence ID" value="OEU15382.1"/>
    <property type="molecule type" value="Genomic_DNA"/>
</dbReference>
<feature type="domain" description="Dienelactone hydrolase" evidence="2">
    <location>
        <begin position="10"/>
        <end position="218"/>
    </location>
</feature>
<dbReference type="InParanoid" id="A0A1E7FB18"/>
<dbReference type="PANTHER" id="PTHR22946">
    <property type="entry name" value="DIENELACTONE HYDROLASE DOMAIN-CONTAINING PROTEIN-RELATED"/>
    <property type="match status" value="1"/>
</dbReference>
<gene>
    <name evidence="3" type="ORF">FRACYDRAFT_275652</name>
</gene>
<feature type="region of interest" description="Disordered" evidence="1">
    <location>
        <begin position="226"/>
        <end position="260"/>
    </location>
</feature>
<dbReference type="Proteomes" id="UP000095751">
    <property type="component" value="Unassembled WGS sequence"/>
</dbReference>
<protein>
    <submittedName>
        <fullName evidence="3">Alpha/beta-hydrolase</fullName>
    </submittedName>
</protein>
<dbReference type="SUPFAM" id="SSF53474">
    <property type="entry name" value="alpha/beta-Hydrolases"/>
    <property type="match status" value="1"/>
</dbReference>
<keyword evidence="3" id="KW-0378">Hydrolase</keyword>
<dbReference type="Pfam" id="PF01738">
    <property type="entry name" value="DLH"/>
    <property type="match status" value="1"/>
</dbReference>
<dbReference type="GO" id="GO:0016787">
    <property type="term" value="F:hydrolase activity"/>
    <property type="evidence" value="ECO:0007669"/>
    <property type="project" value="UniProtKB-KW"/>
</dbReference>
<evidence type="ECO:0000256" key="1">
    <source>
        <dbReference type="SAM" id="MobiDB-lite"/>
    </source>
</evidence>
<name>A0A1E7FB18_9STRA</name>
<dbReference type="InterPro" id="IPR002925">
    <property type="entry name" value="Dienelactn_hydro"/>
</dbReference>
<dbReference type="InterPro" id="IPR050261">
    <property type="entry name" value="FrsA_esterase"/>
</dbReference>
<organism evidence="3 4">
    <name type="scientific">Fragilariopsis cylindrus CCMP1102</name>
    <dbReference type="NCBI Taxonomy" id="635003"/>
    <lineage>
        <taxon>Eukaryota</taxon>
        <taxon>Sar</taxon>
        <taxon>Stramenopiles</taxon>
        <taxon>Ochrophyta</taxon>
        <taxon>Bacillariophyta</taxon>
        <taxon>Bacillariophyceae</taxon>
        <taxon>Bacillariophycidae</taxon>
        <taxon>Bacillariales</taxon>
        <taxon>Bacillariaceae</taxon>
        <taxon>Fragilariopsis</taxon>
    </lineage>
</organism>
<accession>A0A1E7FB18</accession>
<keyword evidence="4" id="KW-1185">Reference proteome</keyword>
<dbReference type="OrthoDB" id="44060at2759"/>
<dbReference type="Gene3D" id="3.40.50.1820">
    <property type="entry name" value="alpha/beta hydrolase"/>
    <property type="match status" value="1"/>
</dbReference>
<proteinExistence type="predicted"/>
<evidence type="ECO:0000259" key="2">
    <source>
        <dbReference type="Pfam" id="PF01738"/>
    </source>
</evidence>
<sequence>MPMEGEGDDNQLYPAVIIVPDWDGVDGPTGYEAERAVMMAKEGPYVAMVADIYGTEYTSVEEFDMKIKLSTKYRSDPDLFVGRIQAAINMLIDHPNVDTTQIFVAGYCLGGTGTIDYAFSNSTFEGVKAVVPIHGGLAPLRSIQSSDVEPYILILSGGVDDAHGNTTELEMHLDSTDATWEISRYSNAQHGFTKWGTAAYQEMADSRSWSSMMSLFRDLTAISDNTPTMTDDNDGEAMVVDGTDSSSESSSGKNDDEAMGQLASRSTFRTFCTEIESKNLRDYLMVMRRPRNQPTLSRIRVGHMD</sequence>